<name>G4Q4Q0_ACIIR</name>
<sequence>MLKKTMAILMSCAFLGTSVPAWAAVSAVSAPVRTVTRTEQSVTVECPVVTGGTKAATDKINSALSSKVASFVSEASTLGGGKVHYDVHRANDNVISLTLVMTPEMGVEETQGMTFDRKTGELRPLSYYYSGTDLENRTQSGLQYLYDVDPAKAKALPDTYYVDDDGSIIGLYHAGSILDKSEGEVEVNLSASEIPPDTVSAPAPKKETPAPEAASSKTDEAAAAETPAPKQPAAETPAEPQETSPSADVEPPAPAQPTKQAPAQPAVQGNPGHVQGTEVRMRRGPGLDQDIIGVFDDGEALSVLKSDVASGMKWYEVTRANGATGWIAADYCVVADEYNVPSGAVQNGRKGVITGTEVRMRGDASLNGDVLGYFEQGETVTILDAADGGGMNWLRVRRENGETGWVAAAYCKEA</sequence>
<feature type="compositionally biased region" description="Low complexity" evidence="1">
    <location>
        <begin position="210"/>
        <end position="243"/>
    </location>
</feature>
<dbReference type="SUPFAM" id="SSF50044">
    <property type="entry name" value="SH3-domain"/>
    <property type="match status" value="1"/>
</dbReference>
<dbReference type="InterPro" id="IPR036028">
    <property type="entry name" value="SH3-like_dom_sf"/>
</dbReference>
<dbReference type="eggNOG" id="COG3103">
    <property type="taxonomic scope" value="Bacteria"/>
</dbReference>
<dbReference type="InterPro" id="IPR003646">
    <property type="entry name" value="SH3-like_bac-type"/>
</dbReference>
<gene>
    <name evidence="4" type="ordered locus">Acin_0728</name>
</gene>
<organism evidence="4 5">
    <name type="scientific">Acidaminococcus intestini (strain RyC-MR95)</name>
    <dbReference type="NCBI Taxonomy" id="568816"/>
    <lineage>
        <taxon>Bacteria</taxon>
        <taxon>Bacillati</taxon>
        <taxon>Bacillota</taxon>
        <taxon>Negativicutes</taxon>
        <taxon>Acidaminococcales</taxon>
        <taxon>Acidaminococcaceae</taxon>
        <taxon>Acidaminococcus</taxon>
    </lineage>
</organism>
<dbReference type="SMART" id="SM00287">
    <property type="entry name" value="SH3b"/>
    <property type="match status" value="2"/>
</dbReference>
<feature type="region of interest" description="Disordered" evidence="1">
    <location>
        <begin position="192"/>
        <end position="282"/>
    </location>
</feature>
<dbReference type="AlphaFoldDB" id="G4Q4Q0"/>
<dbReference type="STRING" id="568816.Acin_0728"/>
<evidence type="ECO:0000259" key="3">
    <source>
        <dbReference type="PROSITE" id="PS51781"/>
    </source>
</evidence>
<dbReference type="GeneID" id="92878183"/>
<dbReference type="RefSeq" id="WP_009015947.1">
    <property type="nucleotide sequence ID" value="NC_016077.1"/>
</dbReference>
<dbReference type="KEGG" id="ain:Acin_0728"/>
<feature type="signal peptide" evidence="2">
    <location>
        <begin position="1"/>
        <end position="23"/>
    </location>
</feature>
<evidence type="ECO:0000313" key="5">
    <source>
        <dbReference type="Proteomes" id="UP000007093"/>
    </source>
</evidence>
<protein>
    <recommendedName>
        <fullName evidence="3">SH3b domain-containing protein</fullName>
    </recommendedName>
</protein>
<keyword evidence="2" id="KW-0732">Signal</keyword>
<dbReference type="Proteomes" id="UP000007093">
    <property type="component" value="Chromosome"/>
</dbReference>
<feature type="domain" description="SH3b" evidence="3">
    <location>
        <begin position="348"/>
        <end position="414"/>
    </location>
</feature>
<evidence type="ECO:0000313" key="4">
    <source>
        <dbReference type="EMBL" id="AEQ21963.1"/>
    </source>
</evidence>
<dbReference type="eggNOG" id="COG3170">
    <property type="taxonomic scope" value="Bacteria"/>
</dbReference>
<dbReference type="PATRIC" id="fig|568816.4.peg.705"/>
<dbReference type="PANTHER" id="PTHR34408:SF1">
    <property type="entry name" value="GLYCOSYL HYDROLASE FAMILY 19 DOMAIN-CONTAINING PROTEIN HI_1415"/>
    <property type="match status" value="1"/>
</dbReference>
<accession>G4Q4Q0</accession>
<dbReference type="EMBL" id="CP003058">
    <property type="protein sequence ID" value="AEQ21963.1"/>
    <property type="molecule type" value="Genomic_DNA"/>
</dbReference>
<feature type="compositionally biased region" description="Low complexity" evidence="1">
    <location>
        <begin position="256"/>
        <end position="268"/>
    </location>
</feature>
<evidence type="ECO:0000256" key="1">
    <source>
        <dbReference type="SAM" id="MobiDB-lite"/>
    </source>
</evidence>
<dbReference type="Pfam" id="PF08239">
    <property type="entry name" value="SH3_3"/>
    <property type="match status" value="2"/>
</dbReference>
<evidence type="ECO:0000256" key="2">
    <source>
        <dbReference type="SAM" id="SignalP"/>
    </source>
</evidence>
<feature type="domain" description="SH3b" evidence="3">
    <location>
        <begin position="269"/>
        <end position="336"/>
    </location>
</feature>
<reference evidence="4 5" key="1">
    <citation type="journal article" date="2011" name="J. Bacteriol.">
        <title>Complete genome sequence of Acidaminococcus intestini RYC-MR95, a Gram-negative bacterium from the phylum Firmicutes.</title>
        <authorList>
            <person name="D'Auria G."/>
            <person name="Galan J.C."/>
            <person name="Rodriguez-Alcayna M."/>
            <person name="Moya A."/>
            <person name="Baquero F."/>
            <person name="Latorre A."/>
        </authorList>
    </citation>
    <scope>NUCLEOTIDE SEQUENCE [LARGE SCALE GENOMIC DNA]</scope>
    <source>
        <strain evidence="4 5">RyC-MR95</strain>
    </source>
</reference>
<dbReference type="InterPro" id="IPR052354">
    <property type="entry name" value="Cell_Wall_Dynamics_Protein"/>
</dbReference>
<feature type="chain" id="PRO_5003467508" description="SH3b domain-containing protein" evidence="2">
    <location>
        <begin position="24"/>
        <end position="414"/>
    </location>
</feature>
<dbReference type="InParanoid" id="G4Q4Q0"/>
<proteinExistence type="predicted"/>
<dbReference type="Gene3D" id="2.30.30.40">
    <property type="entry name" value="SH3 Domains"/>
    <property type="match status" value="2"/>
</dbReference>
<dbReference type="PANTHER" id="PTHR34408">
    <property type="entry name" value="FAMILY PROTEIN, PUTATIVE-RELATED"/>
    <property type="match status" value="1"/>
</dbReference>
<dbReference type="eggNOG" id="COG4991">
    <property type="taxonomic scope" value="Bacteria"/>
</dbReference>
<dbReference type="HOGENOM" id="CLU_031102_0_0_9"/>
<dbReference type="PROSITE" id="PS51781">
    <property type="entry name" value="SH3B"/>
    <property type="match status" value="2"/>
</dbReference>
<keyword evidence="5" id="KW-1185">Reference proteome</keyword>